<dbReference type="PANTHER" id="PTHR30081:SF1">
    <property type="entry name" value="PROTEIN TRANSLOCASE SUBUNIT SECD"/>
    <property type="match status" value="1"/>
</dbReference>
<comment type="subcellular location">
    <subcellularLocation>
        <location evidence="1 9">Cell membrane</location>
        <topology evidence="1 9">Multi-pass membrane protein</topology>
    </subcellularLocation>
</comment>
<evidence type="ECO:0000259" key="11">
    <source>
        <dbReference type="Pfam" id="PF02355"/>
    </source>
</evidence>
<feature type="transmembrane region" description="Helical" evidence="9">
    <location>
        <begin position="594"/>
        <end position="617"/>
    </location>
</feature>
<reference evidence="14" key="1">
    <citation type="journal article" date="2019" name="Int. J. Syst. Evol. Microbiol.">
        <title>The Global Catalogue of Microorganisms (GCM) 10K type strain sequencing project: providing services to taxonomists for standard genome sequencing and annotation.</title>
        <authorList>
            <consortium name="The Broad Institute Genomics Platform"/>
            <consortium name="The Broad Institute Genome Sequencing Center for Infectious Disease"/>
            <person name="Wu L."/>
            <person name="Ma J."/>
        </authorList>
    </citation>
    <scope>NUCLEOTIDE SEQUENCE [LARGE SCALE GENOMIC DNA]</scope>
    <source>
        <strain evidence="14">JCM 12389</strain>
    </source>
</reference>
<dbReference type="HAMAP" id="MF_01463_B">
    <property type="entry name" value="SecD_B"/>
    <property type="match status" value="1"/>
</dbReference>
<feature type="transmembrane region" description="Helical" evidence="9">
    <location>
        <begin position="458"/>
        <end position="478"/>
    </location>
</feature>
<feature type="domain" description="Protein translocase subunit SecDF P1" evidence="12">
    <location>
        <begin position="63"/>
        <end position="121"/>
    </location>
</feature>
<evidence type="ECO:0000313" key="13">
    <source>
        <dbReference type="EMBL" id="GAA0483300.1"/>
    </source>
</evidence>
<feature type="transmembrane region" description="Helical" evidence="9">
    <location>
        <begin position="311"/>
        <end position="335"/>
    </location>
</feature>
<dbReference type="Proteomes" id="UP001500880">
    <property type="component" value="Unassembled WGS sequence"/>
</dbReference>
<dbReference type="InterPro" id="IPR005665">
    <property type="entry name" value="SecF_bac"/>
</dbReference>
<dbReference type="EMBL" id="BAAADO010000001">
    <property type="protein sequence ID" value="GAA0483300.1"/>
    <property type="molecule type" value="Genomic_DNA"/>
</dbReference>
<keyword evidence="4 9" id="KW-0812">Transmembrane</keyword>
<keyword evidence="2 9" id="KW-0813">Transport</keyword>
<evidence type="ECO:0000256" key="6">
    <source>
        <dbReference type="ARBA" id="ARBA00022989"/>
    </source>
</evidence>
<name>A0ABP3KMY1_9BACI</name>
<feature type="transmembrane region" description="Helical" evidence="9">
    <location>
        <begin position="356"/>
        <end position="377"/>
    </location>
</feature>
<dbReference type="PANTHER" id="PTHR30081">
    <property type="entry name" value="PROTEIN-EXPORT MEMBRANE PROTEIN SEC"/>
    <property type="match status" value="1"/>
</dbReference>
<evidence type="ECO:0000256" key="3">
    <source>
        <dbReference type="ARBA" id="ARBA00022475"/>
    </source>
</evidence>
<dbReference type="InterPro" id="IPR048634">
    <property type="entry name" value="SecD_SecF_C"/>
</dbReference>
<keyword evidence="7 9" id="KW-0811">Translocation</keyword>
<sequence length="752" mass="83195">MVKKGRIIAFFLITFILAGVIGTTTTDISKGIPLGLDLQGGFEILYEVEPVDEDQNITGDDLKATVKALRERVDVLGISETQIDIEGDNRIRVQLAGIQDQTEARELLSTQARLSFRGVNDKEFLDGSNVVEQSAKQDFHPRTKQPIVTLEMKSAERVKEVTTKLYERGAPNDKLVIWMDYEEGDSYKEEAKKEDPKYISAPGLSEGPINSKNIMITGEFTVDEAQRLADIINAGSLPVNMTELYSVSVGAQFGEQSLDKTILASAIGVGLIFLYMIGYYRFPGVVSVITISAYIFLILLIFNLMNGVLTLPGLAALVLGVGMAVDANIITFERIKEELKAGKSMLSAYRSGNKQSLSAIFDANITTLIAAAVLFMYGTSSVKGFATMLIVSILVSFITAVYGTRLLMGLWVNSKALNKRPGWFGVKNDEIKDIKKGEEVEPRFLGRFFDIVKHRKKFIMASTILVVIGIIFLAAFRLNLGIDFTHGSRIQVLADQTITVEEVENGFDELGLEPVEYTRAGDQNEIVMVRFDSVLSEDTIADVKAHFNDKYGNEPSVSTVSPEVSQELAQNAVLAVLFASIGIIIYVTIRFEFFFAITAIIALLHDAFFVLALFSIFQLEFDITIIAAILTIVGYSINDTIVTFDRIRENLRLKRRVRSFKELATVVNKSLMQTLTRSVNTTITTMAAALMLLIFGATAITNFSFALVVGLLVGMYSSLFLAAQIWLVWRGKMLDKKPIQFEKKKQTGGPQV</sequence>
<comment type="caution">
    <text evidence="9">Lacks conserved residue(s) required for the propagation of feature annotation.</text>
</comment>
<comment type="subunit">
    <text evidence="9">Forms a complex with SecF. Part of the essential Sec protein translocation apparatus which comprises SecA, SecYEG and auxiliary proteins SecDF. Other proteins may also be involved.</text>
</comment>
<protein>
    <recommendedName>
        <fullName evidence="9 10">Multifunctional fusion protein</fullName>
    </recommendedName>
    <domain>
        <recommendedName>
            <fullName evidence="9">Protein translocase subunit SecD</fullName>
        </recommendedName>
    </domain>
    <domain>
        <recommendedName>
            <fullName evidence="10">Protein-export membrane protein SecF</fullName>
        </recommendedName>
    </domain>
</protein>
<evidence type="ECO:0000256" key="10">
    <source>
        <dbReference type="HAMAP-Rule" id="MF_01464"/>
    </source>
</evidence>
<dbReference type="Pfam" id="PF07549">
    <property type="entry name" value="Sec_GG"/>
    <property type="match status" value="2"/>
</dbReference>
<keyword evidence="3 9" id="KW-1003">Cell membrane</keyword>
<dbReference type="InterPro" id="IPR055344">
    <property type="entry name" value="SecD_SecF_C_bact"/>
</dbReference>
<keyword evidence="14" id="KW-1185">Reference proteome</keyword>
<evidence type="ECO:0000256" key="9">
    <source>
        <dbReference type="HAMAP-Rule" id="MF_01463"/>
    </source>
</evidence>
<dbReference type="NCBIfam" id="NF009581">
    <property type="entry name" value="PRK13024.1-1"/>
    <property type="match status" value="1"/>
</dbReference>
<evidence type="ECO:0000259" key="12">
    <source>
        <dbReference type="Pfam" id="PF21760"/>
    </source>
</evidence>
<organism evidence="13 14">
    <name type="scientific">Salinibacillus aidingensis</name>
    <dbReference type="NCBI Taxonomy" id="237684"/>
    <lineage>
        <taxon>Bacteria</taxon>
        <taxon>Bacillati</taxon>
        <taxon>Bacillota</taxon>
        <taxon>Bacilli</taxon>
        <taxon>Bacillales</taxon>
        <taxon>Bacillaceae</taxon>
        <taxon>Salinibacillus</taxon>
    </lineage>
</organism>
<dbReference type="InterPro" id="IPR005791">
    <property type="entry name" value="SecD"/>
</dbReference>
<evidence type="ECO:0000256" key="2">
    <source>
        <dbReference type="ARBA" id="ARBA00022448"/>
    </source>
</evidence>
<dbReference type="NCBIfam" id="TIGR00916">
    <property type="entry name" value="2A0604s01"/>
    <property type="match status" value="2"/>
</dbReference>
<keyword evidence="6 9" id="KW-1133">Transmembrane helix</keyword>
<feature type="domain" description="Protein export membrane protein SecD/SecF C-terminal" evidence="11">
    <location>
        <begin position="553"/>
        <end position="730"/>
    </location>
</feature>
<dbReference type="Pfam" id="PF21760">
    <property type="entry name" value="SecD_1st"/>
    <property type="match status" value="1"/>
</dbReference>
<dbReference type="Gene3D" id="3.30.70.3220">
    <property type="match status" value="1"/>
</dbReference>
<comment type="function">
    <text evidence="9">Part of the Sec protein translocase complex. Interacts with the SecYEG preprotein conducting channel. SecDF uses the proton motive force (PMF) to complete protein translocation after the ATP-dependent function of SecA.</text>
</comment>
<comment type="similarity">
    <text evidence="9">Belongs to the SecD/SecF family. SecD subfamily.</text>
</comment>
<evidence type="ECO:0000313" key="14">
    <source>
        <dbReference type="Proteomes" id="UP001500880"/>
    </source>
</evidence>
<evidence type="ECO:0000256" key="5">
    <source>
        <dbReference type="ARBA" id="ARBA00022927"/>
    </source>
</evidence>
<dbReference type="RefSeq" id="WP_343837251.1">
    <property type="nucleotide sequence ID" value="NZ_BAAADO010000001.1"/>
</dbReference>
<keyword evidence="5 9" id="KW-0653">Protein transport</keyword>
<dbReference type="PRINTS" id="PR01755">
    <property type="entry name" value="SECFTRNLCASE"/>
</dbReference>
<feature type="transmembrane region" description="Helical" evidence="9">
    <location>
        <begin position="679"/>
        <end position="700"/>
    </location>
</feature>
<dbReference type="Gene3D" id="1.20.1640.10">
    <property type="entry name" value="Multidrug efflux transporter AcrB transmembrane domain"/>
    <property type="match status" value="2"/>
</dbReference>
<proteinExistence type="inferred from homology"/>
<dbReference type="NCBIfam" id="TIGR01129">
    <property type="entry name" value="secD"/>
    <property type="match status" value="1"/>
</dbReference>
<feature type="transmembrane region" description="Helical" evidence="9">
    <location>
        <begin position="285"/>
        <end position="305"/>
    </location>
</feature>
<evidence type="ECO:0000256" key="1">
    <source>
        <dbReference type="ARBA" id="ARBA00004651"/>
    </source>
</evidence>
<comment type="similarity">
    <text evidence="10">Belongs to the SecD/SecF family. SecF subfamily.</text>
</comment>
<comment type="caution">
    <text evidence="13">The sequence shown here is derived from an EMBL/GenBank/DDBJ whole genome shotgun (WGS) entry which is preliminary data.</text>
</comment>
<dbReference type="InterPro" id="IPR048631">
    <property type="entry name" value="SecD_1st"/>
</dbReference>
<dbReference type="SUPFAM" id="SSF82866">
    <property type="entry name" value="Multidrug efflux transporter AcrB transmembrane domain"/>
    <property type="match status" value="2"/>
</dbReference>
<accession>A0ABP3KMY1</accession>
<feature type="transmembrane region" description="Helical" evidence="9">
    <location>
        <begin position="568"/>
        <end position="587"/>
    </location>
</feature>
<feature type="transmembrane region" description="Helical" evidence="9">
    <location>
        <begin position="261"/>
        <end position="278"/>
    </location>
</feature>
<feature type="transmembrane region" description="Helical" evidence="9">
    <location>
        <begin position="706"/>
        <end position="729"/>
    </location>
</feature>
<feature type="transmembrane region" description="Helical" evidence="9">
    <location>
        <begin position="389"/>
        <end position="412"/>
    </location>
</feature>
<keyword evidence="8 9" id="KW-0472">Membrane</keyword>
<evidence type="ECO:0000256" key="8">
    <source>
        <dbReference type="ARBA" id="ARBA00023136"/>
    </source>
</evidence>
<gene>
    <name evidence="13" type="primary">secDF</name>
    <name evidence="9" type="synonym">secD</name>
    <name evidence="10" type="synonym">secF</name>
    <name evidence="13" type="ORF">GCM10008986_05410</name>
</gene>
<evidence type="ECO:0000256" key="7">
    <source>
        <dbReference type="ARBA" id="ARBA00023010"/>
    </source>
</evidence>
<dbReference type="NCBIfam" id="TIGR00966">
    <property type="entry name" value="transloc_SecF"/>
    <property type="match status" value="1"/>
</dbReference>
<dbReference type="HAMAP" id="MF_01464_B">
    <property type="entry name" value="SecF_B"/>
    <property type="match status" value="1"/>
</dbReference>
<feature type="domain" description="Protein export membrane protein SecD/SecF C-terminal" evidence="11">
    <location>
        <begin position="246"/>
        <end position="404"/>
    </location>
</feature>
<feature type="transmembrane region" description="Helical" evidence="9">
    <location>
        <begin position="623"/>
        <end position="644"/>
    </location>
</feature>
<dbReference type="InterPro" id="IPR022645">
    <property type="entry name" value="SecD/SecF_bac"/>
</dbReference>
<dbReference type="InterPro" id="IPR022646">
    <property type="entry name" value="SecD/SecF_CS"/>
</dbReference>
<evidence type="ECO:0000256" key="4">
    <source>
        <dbReference type="ARBA" id="ARBA00022692"/>
    </source>
</evidence>
<dbReference type="InterPro" id="IPR022813">
    <property type="entry name" value="SecD/SecF_arch_bac"/>
</dbReference>
<comment type="subunit">
    <text evidence="10">Forms a complex with SecD. Part of the essential Sec protein translocation apparatus which comprises SecA, SecYEG and auxiliary proteins SecDF. Other proteins may also be involved.</text>
</comment>
<dbReference type="Pfam" id="PF02355">
    <property type="entry name" value="SecD_SecF_C"/>
    <property type="match status" value="2"/>
</dbReference>